<proteinExistence type="inferred from homology"/>
<feature type="coiled-coil region" evidence="3">
    <location>
        <begin position="235"/>
        <end position="269"/>
    </location>
</feature>
<keyword evidence="2" id="KW-0677">Repeat</keyword>
<dbReference type="OrthoDB" id="272077at2759"/>
<protein>
    <submittedName>
        <fullName evidence="4">Cytochrome c oxidase assembly factor 7 like</fullName>
    </submittedName>
</protein>
<comment type="similarity">
    <text evidence="1">Belongs to the hcp beta-lactamase family.</text>
</comment>
<dbReference type="InterPro" id="IPR040239">
    <property type="entry name" value="HcpB-like"/>
</dbReference>
<dbReference type="AlphaFoldDB" id="A0A9Q0MLH6"/>
<evidence type="ECO:0000256" key="3">
    <source>
        <dbReference type="SAM" id="Coils"/>
    </source>
</evidence>
<dbReference type="Pfam" id="PF08238">
    <property type="entry name" value="Sel1"/>
    <property type="match status" value="7"/>
</dbReference>
<evidence type="ECO:0000313" key="5">
    <source>
        <dbReference type="Proteomes" id="UP001151699"/>
    </source>
</evidence>
<name>A0A9Q0MLH6_9DIPT</name>
<dbReference type="Proteomes" id="UP001151699">
    <property type="component" value="Unassembled WGS sequence"/>
</dbReference>
<dbReference type="InterPro" id="IPR011990">
    <property type="entry name" value="TPR-like_helical_dom_sf"/>
</dbReference>
<dbReference type="Gene3D" id="1.25.40.10">
    <property type="entry name" value="Tetratricopeptide repeat domain"/>
    <property type="match status" value="1"/>
</dbReference>
<accession>A0A9Q0MLH6</accession>
<keyword evidence="5" id="KW-1185">Reference proteome</keyword>
<dbReference type="SUPFAM" id="SSF81901">
    <property type="entry name" value="HCP-like"/>
    <property type="match status" value="2"/>
</dbReference>
<gene>
    <name evidence="4" type="primary">Coa7</name>
    <name evidence="4" type="ORF">Bhyg_17700</name>
</gene>
<dbReference type="SMART" id="SM00671">
    <property type="entry name" value="SEL1"/>
    <property type="match status" value="6"/>
</dbReference>
<feature type="non-terminal residue" evidence="4">
    <location>
        <position position="1"/>
    </location>
</feature>
<evidence type="ECO:0000313" key="4">
    <source>
        <dbReference type="EMBL" id="KAJ6613977.1"/>
    </source>
</evidence>
<reference evidence="4" key="1">
    <citation type="submission" date="2022-07" db="EMBL/GenBank/DDBJ databases">
        <authorList>
            <person name="Trinca V."/>
            <person name="Uliana J.V.C."/>
            <person name="Torres T.T."/>
            <person name="Ward R.J."/>
            <person name="Monesi N."/>
        </authorList>
    </citation>
    <scope>NUCLEOTIDE SEQUENCE</scope>
    <source>
        <strain evidence="4">HSMRA1968</strain>
        <tissue evidence="4">Whole embryos</tissue>
    </source>
</reference>
<evidence type="ECO:0000256" key="1">
    <source>
        <dbReference type="ARBA" id="ARBA00008486"/>
    </source>
</evidence>
<dbReference type="EMBL" id="WJQU01004758">
    <property type="protein sequence ID" value="KAJ6613977.1"/>
    <property type="molecule type" value="Genomic_DNA"/>
</dbReference>
<organism evidence="4 5">
    <name type="scientific">Pseudolycoriella hygida</name>
    <dbReference type="NCBI Taxonomy" id="35572"/>
    <lineage>
        <taxon>Eukaryota</taxon>
        <taxon>Metazoa</taxon>
        <taxon>Ecdysozoa</taxon>
        <taxon>Arthropoda</taxon>
        <taxon>Hexapoda</taxon>
        <taxon>Insecta</taxon>
        <taxon>Pterygota</taxon>
        <taxon>Neoptera</taxon>
        <taxon>Endopterygota</taxon>
        <taxon>Diptera</taxon>
        <taxon>Nematocera</taxon>
        <taxon>Sciaroidea</taxon>
        <taxon>Sciaridae</taxon>
        <taxon>Pseudolycoriella</taxon>
    </lineage>
</organism>
<dbReference type="PANTHER" id="PTHR13891">
    <property type="entry name" value="CYTOCHROME C OXIDASE ASSEMBLY FACTOR 7"/>
    <property type="match status" value="1"/>
</dbReference>
<dbReference type="GO" id="GO:0005758">
    <property type="term" value="C:mitochondrial intermembrane space"/>
    <property type="evidence" value="ECO:0007669"/>
    <property type="project" value="TreeGrafter"/>
</dbReference>
<evidence type="ECO:0000256" key="2">
    <source>
        <dbReference type="ARBA" id="ARBA00022737"/>
    </source>
</evidence>
<comment type="caution">
    <text evidence="4">The sequence shown here is derived from an EMBL/GenBank/DDBJ whole genome shotgun (WGS) entry which is preliminary data.</text>
</comment>
<dbReference type="InterPro" id="IPR006597">
    <property type="entry name" value="Sel1-like"/>
</dbReference>
<sequence length="396" mass="44923">MQCCVDSFLTKKIKVKVMSAFDLQKESDVKEYLEKLGIEYRFGCFSEKQAEACHLLGDYLESIKKDFEKASKVYRSNCDDYGYARSCLKYGNYSFLGKGKSGSAGSVAEAYKYYEKGCTLNEAESCLHSGLILVSRSMKEEVNRDVKKGVNYLTKSCEMNNATACFYLSGLHIAGVHLDPEQEISIELSAKRDPKEFIVPKDMIKAFNYATKACELRNMYACANLSQMYARGDGTEKNEEKAQKFKKLAMEMQEEIKNQQQTLTFQQEAYVSKESDVKEYLEKLGIEYRFGCFSEKQAEACHLLGDYLESIKKDFEKASKVYRSNCDDYGYARSCLKYGNYSFLGKGKSGSAGSVAEAYKYYEKGCTLNEAESCLHSGLILVSRSMKEEVNRDVKK</sequence>
<dbReference type="PANTHER" id="PTHR13891:SF1">
    <property type="entry name" value="CYTOCHROME C OXIDASE ASSEMBLY FACTOR 7"/>
    <property type="match status" value="1"/>
</dbReference>
<keyword evidence="3" id="KW-0175">Coiled coil</keyword>